<dbReference type="GO" id="GO:0003886">
    <property type="term" value="F:DNA (cytosine-5-)-methyltransferase activity"/>
    <property type="evidence" value="ECO:0007669"/>
    <property type="project" value="UniProtKB-EC"/>
</dbReference>
<keyword evidence="4 5" id="KW-0949">S-adenosyl-L-methionine</keyword>
<evidence type="ECO:0000256" key="3">
    <source>
        <dbReference type="ARBA" id="ARBA00022679"/>
    </source>
</evidence>
<evidence type="ECO:0000256" key="2">
    <source>
        <dbReference type="ARBA" id="ARBA00022603"/>
    </source>
</evidence>
<feature type="region of interest" description="Disordered" evidence="6">
    <location>
        <begin position="58"/>
        <end position="77"/>
    </location>
</feature>
<feature type="compositionally biased region" description="Low complexity" evidence="6">
    <location>
        <begin position="788"/>
        <end position="800"/>
    </location>
</feature>
<dbReference type="InterPro" id="IPR050390">
    <property type="entry name" value="C5-Methyltransferase"/>
</dbReference>
<dbReference type="GO" id="GO:0003677">
    <property type="term" value="F:DNA binding"/>
    <property type="evidence" value="ECO:0007669"/>
    <property type="project" value="TreeGrafter"/>
</dbReference>
<dbReference type="Proteomes" id="UP001174694">
    <property type="component" value="Unassembled WGS sequence"/>
</dbReference>
<dbReference type="PANTHER" id="PTHR10629">
    <property type="entry name" value="CYTOSINE-SPECIFIC METHYLTRANSFERASE"/>
    <property type="match status" value="1"/>
</dbReference>
<dbReference type="Gene3D" id="3.40.50.150">
    <property type="entry name" value="Vaccinia Virus protein VP39"/>
    <property type="match status" value="1"/>
</dbReference>
<gene>
    <name evidence="7" type="ORF">NKR23_g1686</name>
</gene>
<dbReference type="SUPFAM" id="SSF53335">
    <property type="entry name" value="S-adenosyl-L-methionine-dependent methyltransferases"/>
    <property type="match status" value="1"/>
</dbReference>
<sequence length="846" mass="95048">MSDFIPPAAQMLSGSHQHSPIEVLDNEAPGVIPHPWYPEGFDQRNFDNYRAARDNVENHHHPDAASPVDSTHDDDDGLQELKDEEALSRDMPAIDLTDHDDVPRHRGAVERPARNANLDETHEPLDSYHHGAIQLKVKQTVELTERLGVHFVEFLKIESIHKDKLTGKVLLRGIPYCRSRYLGGYLHRKANEVVAIWEVDDDDPRDSRAQALLEVPAEAVKVERTLITTNKPFPAHRYEIMSYPDIQQAQKDAHLVCRWEHFIHYRDAAKRKIQKAYSWVLRHTTEDQVPKAIHRTKDEVRLNRWRGGKIPGGSYVPSGPVGPVVDVDVDTVSGRRASGSCREPIEGQRYTFGDAFSGAGGASRGAKMANFKLDVAVDHWDNACKTYRLNFPDTELHQMDIFDFITNLAHRHRVDILHISPPCQPYSPAHTVDGQNDAANIAALYSCTELIAKVRPRIFTVEQTFGILHEKSKYYFAALIEGFARHGYSVRWKVVHLKTWGLPQVRRRLIMIGSCPGEPLPPFPQLTHSEAAPRDGLRPFVTAREALRGIPRGATHHNPAAARRRCEPPWDEDAPLPRTITTSGGQNYHYSGRRDLTAREFAALQGFPHYHLFYESCIKRQIGNAFPPCVVKVLYDHLRRWLQQVDGVSPAPEVMDLTEEPDDLPAPDAEGPMDLAREYMGDLSEDEALRLAVLESQEEHDASTSGSEPMVIDLDDYLSEFDAESTEQANDASIEDEAARLRRVEAQMERTSISSPEPGGPQSWLQTSLIDLDDDGDDSMDDDDGQWSRTARSVSVASSVTIDGAQEAPEIIDVHQAMEMDEDENEIAFMGSSPVCKSNQVIALDD</sequence>
<evidence type="ECO:0000256" key="6">
    <source>
        <dbReference type="SAM" id="MobiDB-lite"/>
    </source>
</evidence>
<feature type="region of interest" description="Disordered" evidence="6">
    <location>
        <begin position="745"/>
        <end position="800"/>
    </location>
</feature>
<dbReference type="Gene3D" id="3.90.120.10">
    <property type="entry name" value="DNA Methylase, subunit A, domain 2"/>
    <property type="match status" value="1"/>
</dbReference>
<name>A0AA38RY26_9PEZI</name>
<organism evidence="7 8">
    <name type="scientific">Pleurostoma richardsiae</name>
    <dbReference type="NCBI Taxonomy" id="41990"/>
    <lineage>
        <taxon>Eukaryota</taxon>
        <taxon>Fungi</taxon>
        <taxon>Dikarya</taxon>
        <taxon>Ascomycota</taxon>
        <taxon>Pezizomycotina</taxon>
        <taxon>Sordariomycetes</taxon>
        <taxon>Sordariomycetidae</taxon>
        <taxon>Calosphaeriales</taxon>
        <taxon>Pleurostomataceae</taxon>
        <taxon>Pleurostoma</taxon>
    </lineage>
</organism>
<dbReference type="PROSITE" id="PS51679">
    <property type="entry name" value="SAM_MT_C5"/>
    <property type="match status" value="1"/>
</dbReference>
<evidence type="ECO:0000256" key="1">
    <source>
        <dbReference type="ARBA" id="ARBA00011975"/>
    </source>
</evidence>
<keyword evidence="2 5" id="KW-0489">Methyltransferase</keyword>
<comment type="caution">
    <text evidence="7">The sequence shown here is derived from an EMBL/GenBank/DDBJ whole genome shotgun (WGS) entry which is preliminary data.</text>
</comment>
<evidence type="ECO:0000256" key="4">
    <source>
        <dbReference type="ARBA" id="ARBA00022691"/>
    </source>
</evidence>
<feature type="active site" evidence="5">
    <location>
        <position position="423"/>
    </location>
</feature>
<evidence type="ECO:0000256" key="5">
    <source>
        <dbReference type="PROSITE-ProRule" id="PRU01016"/>
    </source>
</evidence>
<comment type="similarity">
    <text evidence="5">Belongs to the class I-like SAM-binding methyltransferase superfamily. C5-methyltransferase family.</text>
</comment>
<dbReference type="GO" id="GO:0032259">
    <property type="term" value="P:methylation"/>
    <property type="evidence" value="ECO:0007669"/>
    <property type="project" value="UniProtKB-KW"/>
</dbReference>
<dbReference type="InterPro" id="IPR001525">
    <property type="entry name" value="C5_MeTfrase"/>
</dbReference>
<evidence type="ECO:0000313" key="8">
    <source>
        <dbReference type="Proteomes" id="UP001174694"/>
    </source>
</evidence>
<proteinExistence type="inferred from homology"/>
<feature type="compositionally biased region" description="Acidic residues" evidence="6">
    <location>
        <begin position="771"/>
        <end position="785"/>
    </location>
</feature>
<accession>A0AA38RY26</accession>
<feature type="region of interest" description="Disordered" evidence="6">
    <location>
        <begin position="95"/>
        <end position="121"/>
    </location>
</feature>
<dbReference type="EC" id="2.1.1.37" evidence="1"/>
<keyword evidence="8" id="KW-1185">Reference proteome</keyword>
<keyword evidence="3 5" id="KW-0808">Transferase</keyword>
<evidence type="ECO:0000313" key="7">
    <source>
        <dbReference type="EMBL" id="KAJ9155182.1"/>
    </source>
</evidence>
<dbReference type="EMBL" id="JANBVO010000003">
    <property type="protein sequence ID" value="KAJ9155182.1"/>
    <property type="molecule type" value="Genomic_DNA"/>
</dbReference>
<protein>
    <recommendedName>
        <fullName evidence="1">DNA (cytosine-5-)-methyltransferase</fullName>
        <ecNumber evidence="1">2.1.1.37</ecNumber>
    </recommendedName>
</protein>
<reference evidence="7" key="1">
    <citation type="submission" date="2022-07" db="EMBL/GenBank/DDBJ databases">
        <title>Fungi with potential for degradation of polypropylene.</title>
        <authorList>
            <person name="Gostincar C."/>
        </authorList>
    </citation>
    <scope>NUCLEOTIDE SEQUENCE</scope>
    <source>
        <strain evidence="7">EXF-13308</strain>
    </source>
</reference>
<feature type="region of interest" description="Disordered" evidence="6">
    <location>
        <begin position="552"/>
        <end position="586"/>
    </location>
</feature>
<dbReference type="PRINTS" id="PR00105">
    <property type="entry name" value="C5METTRFRASE"/>
</dbReference>
<feature type="compositionally biased region" description="Basic and acidic residues" evidence="6">
    <location>
        <begin position="96"/>
        <end position="121"/>
    </location>
</feature>
<dbReference type="GO" id="GO:0044027">
    <property type="term" value="P:negative regulation of gene expression via chromosomal CpG island methylation"/>
    <property type="evidence" value="ECO:0007669"/>
    <property type="project" value="TreeGrafter"/>
</dbReference>
<dbReference type="PANTHER" id="PTHR10629:SF52">
    <property type="entry name" value="DNA (CYTOSINE-5)-METHYLTRANSFERASE 1"/>
    <property type="match status" value="1"/>
</dbReference>
<dbReference type="InterPro" id="IPR029063">
    <property type="entry name" value="SAM-dependent_MTases_sf"/>
</dbReference>
<dbReference type="AlphaFoldDB" id="A0AA38RY26"/>
<dbReference type="GO" id="GO:0005634">
    <property type="term" value="C:nucleus"/>
    <property type="evidence" value="ECO:0007669"/>
    <property type="project" value="TreeGrafter"/>
</dbReference>
<dbReference type="Pfam" id="PF00145">
    <property type="entry name" value="DNA_methylase"/>
    <property type="match status" value="2"/>
</dbReference>